<dbReference type="Pfam" id="PF00170">
    <property type="entry name" value="bZIP_1"/>
    <property type="match status" value="1"/>
</dbReference>
<proteinExistence type="predicted"/>
<feature type="compositionally biased region" description="Basic and acidic residues" evidence="1">
    <location>
        <begin position="230"/>
        <end position="247"/>
    </location>
</feature>
<dbReference type="InParanoid" id="D8LWD1"/>
<dbReference type="PROSITE" id="PS50217">
    <property type="entry name" value="BZIP"/>
    <property type="match status" value="1"/>
</dbReference>
<feature type="compositionally biased region" description="Basic and acidic residues" evidence="1">
    <location>
        <begin position="107"/>
        <end position="117"/>
    </location>
</feature>
<dbReference type="InterPro" id="IPR046347">
    <property type="entry name" value="bZIP_sf"/>
</dbReference>
<dbReference type="GO" id="GO:0003700">
    <property type="term" value="F:DNA-binding transcription factor activity"/>
    <property type="evidence" value="ECO:0007669"/>
    <property type="project" value="InterPro"/>
</dbReference>
<accession>D8LWD1</accession>
<organism evidence="3">
    <name type="scientific">Blastocystis hominis</name>
    <dbReference type="NCBI Taxonomy" id="12968"/>
    <lineage>
        <taxon>Eukaryota</taxon>
        <taxon>Sar</taxon>
        <taxon>Stramenopiles</taxon>
        <taxon>Bigyra</taxon>
        <taxon>Opalozoa</taxon>
        <taxon>Opalinata</taxon>
        <taxon>Blastocystidae</taxon>
        <taxon>Blastocystis</taxon>
    </lineage>
</organism>
<dbReference type="RefSeq" id="XP_012894168.1">
    <property type="nucleotide sequence ID" value="XM_013038714.1"/>
</dbReference>
<feature type="region of interest" description="Disordered" evidence="1">
    <location>
        <begin position="210"/>
        <end position="256"/>
    </location>
</feature>
<reference evidence="3" key="1">
    <citation type="submission" date="2010-02" db="EMBL/GenBank/DDBJ databases">
        <title>Sequencing and annotation of the Blastocystis hominis genome.</title>
        <authorList>
            <person name="Wincker P."/>
        </authorList>
    </citation>
    <scope>NUCLEOTIDE SEQUENCE</scope>
    <source>
        <strain evidence="3">Singapore isolate B</strain>
    </source>
</reference>
<dbReference type="Proteomes" id="UP000008312">
    <property type="component" value="Unassembled WGS sequence"/>
</dbReference>
<dbReference type="AlphaFoldDB" id="D8LWD1"/>
<keyword evidence="4" id="KW-1185">Reference proteome</keyword>
<gene>
    <name evidence="3" type="ORF">GSBLH_T00000499001</name>
</gene>
<evidence type="ECO:0000259" key="2">
    <source>
        <dbReference type="PROSITE" id="PS50217"/>
    </source>
</evidence>
<evidence type="ECO:0000256" key="1">
    <source>
        <dbReference type="SAM" id="MobiDB-lite"/>
    </source>
</evidence>
<dbReference type="PROSITE" id="PS00036">
    <property type="entry name" value="BZIP_BASIC"/>
    <property type="match status" value="1"/>
</dbReference>
<evidence type="ECO:0000313" key="4">
    <source>
        <dbReference type="Proteomes" id="UP000008312"/>
    </source>
</evidence>
<dbReference type="EMBL" id="FN668638">
    <property type="protein sequence ID" value="CBK20120.2"/>
    <property type="molecule type" value="Genomic_DNA"/>
</dbReference>
<dbReference type="SUPFAM" id="SSF57959">
    <property type="entry name" value="Leucine zipper domain"/>
    <property type="match status" value="1"/>
</dbReference>
<dbReference type="GeneID" id="24917808"/>
<dbReference type="InterPro" id="IPR004827">
    <property type="entry name" value="bZIP"/>
</dbReference>
<evidence type="ECO:0000313" key="3">
    <source>
        <dbReference type="EMBL" id="CBK20120.2"/>
    </source>
</evidence>
<feature type="domain" description="BZIP" evidence="2">
    <location>
        <begin position="232"/>
        <end position="270"/>
    </location>
</feature>
<sequence>MENLSPLRLSMGSQFFLSSGLMMGTNRPSAVFESAENMYTDPYAANDSRNSFSNRLVSSQLPSIRQTASSVSLFPPFGVGESSLTTDWGQSNTNMPVSFNESGQPDLVDKPDRESSRDPSFFNQFFNEMPPVREDLDFGNGRISELSVMEHDCRTQELCVSVVSGLNYAVHPQGGFPSILSQKLPTSSASVGVSSSAGIATGPFLAPTLDDSSYKESGTVEPEKSAVPQRPEDKKREKMERNRESARKSRKRRKQYQQLLDSKVSEIIQELDTEKRNRLDRIAASFREQVYACYYHQNASVRFGSGVNCRKTRRRAACLRC</sequence>
<dbReference type="Gene3D" id="1.20.5.170">
    <property type="match status" value="1"/>
</dbReference>
<feature type="region of interest" description="Disordered" evidence="1">
    <location>
        <begin position="96"/>
        <end position="117"/>
    </location>
</feature>
<name>D8LWD1_BLAHO</name>
<dbReference type="CDD" id="cd14811">
    <property type="entry name" value="bZIP_u2"/>
    <property type="match status" value="1"/>
</dbReference>
<protein>
    <recommendedName>
        <fullName evidence="2">BZIP domain-containing protein</fullName>
    </recommendedName>
</protein>